<keyword evidence="9" id="KW-0645">Protease</keyword>
<dbReference type="GO" id="GO:0051603">
    <property type="term" value="P:proteolysis involved in protein catabolic process"/>
    <property type="evidence" value="ECO:0007669"/>
    <property type="project" value="TreeGrafter"/>
</dbReference>
<proteinExistence type="inferred from homology"/>
<dbReference type="InterPro" id="IPR059188">
    <property type="entry name" value="Znf_CLPX-like"/>
</dbReference>
<evidence type="ECO:0000256" key="2">
    <source>
        <dbReference type="ARBA" id="ARBA00022741"/>
    </source>
</evidence>
<keyword evidence="9" id="KW-0378">Hydrolase</keyword>
<dbReference type="Gene3D" id="6.20.220.10">
    <property type="entry name" value="ClpX chaperone, C4-type zinc finger domain"/>
    <property type="match status" value="1"/>
</dbReference>
<evidence type="ECO:0000256" key="6">
    <source>
        <dbReference type="HAMAP-Rule" id="MF_00175"/>
    </source>
</evidence>
<dbReference type="SMART" id="SM00994">
    <property type="entry name" value="zf-C4_ClpX"/>
    <property type="match status" value="1"/>
</dbReference>
<dbReference type="GO" id="GO:0016887">
    <property type="term" value="F:ATP hydrolysis activity"/>
    <property type="evidence" value="ECO:0007669"/>
    <property type="project" value="InterPro"/>
</dbReference>
<feature type="binding site" evidence="6 7">
    <location>
        <position position="50"/>
    </location>
    <ligand>
        <name>Zn(2+)</name>
        <dbReference type="ChEBI" id="CHEBI:29105"/>
    </ligand>
</feature>
<dbReference type="GO" id="GO:0005524">
    <property type="term" value="F:ATP binding"/>
    <property type="evidence" value="ECO:0007669"/>
    <property type="project" value="UniProtKB-UniRule"/>
</dbReference>
<dbReference type="Gene3D" id="1.10.8.60">
    <property type="match status" value="1"/>
</dbReference>
<name>A0A0R1P6D5_LIMMU</name>
<evidence type="ECO:0000259" key="8">
    <source>
        <dbReference type="PROSITE" id="PS51902"/>
    </source>
</evidence>
<dbReference type="AlphaFoldDB" id="A0A0R1P6D5"/>
<dbReference type="InterPro" id="IPR050052">
    <property type="entry name" value="ATP-dep_Clp_protease_ClpX"/>
</dbReference>
<dbReference type="PROSITE" id="PS51902">
    <property type="entry name" value="CLPX_ZB"/>
    <property type="match status" value="1"/>
</dbReference>
<dbReference type="HAMAP" id="MF_00175">
    <property type="entry name" value="ClpX"/>
    <property type="match status" value="1"/>
</dbReference>
<evidence type="ECO:0000256" key="3">
    <source>
        <dbReference type="ARBA" id="ARBA00022833"/>
    </source>
</evidence>
<organism evidence="9 10">
    <name type="scientific">Limosilactobacillus mucosae DSM 13345</name>
    <dbReference type="NCBI Taxonomy" id="1423771"/>
    <lineage>
        <taxon>Bacteria</taxon>
        <taxon>Bacillati</taxon>
        <taxon>Bacillota</taxon>
        <taxon>Bacilli</taxon>
        <taxon>Lactobacillales</taxon>
        <taxon>Lactobacillaceae</taxon>
        <taxon>Limosilactobacillus</taxon>
    </lineage>
</organism>
<dbReference type="InterPro" id="IPR003959">
    <property type="entry name" value="ATPase_AAA_core"/>
</dbReference>
<dbReference type="InterPro" id="IPR027417">
    <property type="entry name" value="P-loop_NTPase"/>
</dbReference>
<dbReference type="GO" id="GO:0009376">
    <property type="term" value="C:HslUV protease complex"/>
    <property type="evidence" value="ECO:0007669"/>
    <property type="project" value="TreeGrafter"/>
</dbReference>
<dbReference type="PANTHER" id="PTHR48102:SF7">
    <property type="entry name" value="ATP-DEPENDENT CLP PROTEASE ATP-BINDING SUBUNIT CLPX-LIKE, MITOCHONDRIAL"/>
    <property type="match status" value="1"/>
</dbReference>
<keyword evidence="4 6" id="KW-0067">ATP-binding</keyword>
<dbReference type="FunFam" id="3.40.50.300:FF:000005">
    <property type="entry name" value="ATP-dependent Clp protease ATP-binding subunit ClpX"/>
    <property type="match status" value="1"/>
</dbReference>
<dbReference type="SUPFAM" id="SSF57716">
    <property type="entry name" value="Glucocorticoid receptor-like (DNA-binding domain)"/>
    <property type="match status" value="1"/>
</dbReference>
<dbReference type="InterPro" id="IPR038366">
    <property type="entry name" value="Znf_CppX_C4_sf"/>
</dbReference>
<feature type="binding site" evidence="6 7">
    <location>
        <position position="47"/>
    </location>
    <ligand>
        <name>Zn(2+)</name>
        <dbReference type="ChEBI" id="CHEBI:29105"/>
    </ligand>
</feature>
<dbReference type="GO" id="GO:0046983">
    <property type="term" value="F:protein dimerization activity"/>
    <property type="evidence" value="ECO:0007669"/>
    <property type="project" value="UniProtKB-UniRule"/>
</dbReference>
<feature type="domain" description="ClpX-type ZB" evidence="8">
    <location>
        <begin position="13"/>
        <end position="66"/>
    </location>
</feature>
<dbReference type="EMBL" id="AZEQ01000011">
    <property type="protein sequence ID" value="KRL25458.1"/>
    <property type="molecule type" value="Genomic_DNA"/>
</dbReference>
<evidence type="ECO:0000313" key="9">
    <source>
        <dbReference type="EMBL" id="KRL25458.1"/>
    </source>
</evidence>
<dbReference type="InterPro" id="IPR004487">
    <property type="entry name" value="Clp_protease_ATP-bd_su_ClpX"/>
</dbReference>
<keyword evidence="5 6" id="KW-0143">Chaperone</keyword>
<dbReference type="GO" id="GO:0051082">
    <property type="term" value="F:unfolded protein binding"/>
    <property type="evidence" value="ECO:0007669"/>
    <property type="project" value="UniProtKB-UniRule"/>
</dbReference>
<dbReference type="SMART" id="SM00382">
    <property type="entry name" value="AAA"/>
    <property type="match status" value="1"/>
</dbReference>
<dbReference type="InterPro" id="IPR019489">
    <property type="entry name" value="Clp_ATPase_C"/>
</dbReference>
<feature type="binding site" evidence="6 7">
    <location>
        <position position="25"/>
    </location>
    <ligand>
        <name>Zn(2+)</name>
        <dbReference type="ChEBI" id="CHEBI:29105"/>
    </ligand>
</feature>
<dbReference type="SUPFAM" id="SSF52540">
    <property type="entry name" value="P-loop containing nucleoside triphosphate hydrolases"/>
    <property type="match status" value="1"/>
</dbReference>
<comment type="subunit">
    <text evidence="6">Component of the ClpX-ClpP complex. Forms a hexameric ring that, in the presence of ATP, binds to fourteen ClpP subunits assembled into a disk-like structure with a central cavity, resembling the structure of eukaryotic proteasomes.</text>
</comment>
<dbReference type="GO" id="GO:0140662">
    <property type="term" value="F:ATP-dependent protein folding chaperone"/>
    <property type="evidence" value="ECO:0007669"/>
    <property type="project" value="InterPro"/>
</dbReference>
<comment type="caution">
    <text evidence="9">The sequence shown here is derived from an EMBL/GenBank/DDBJ whole genome shotgun (WGS) entry which is preliminary data.</text>
</comment>
<comment type="function">
    <text evidence="6">ATP-dependent specificity component of the Clp protease. It directs the protease to specific substrates. Can perform chaperone functions in the absence of ClpP.</text>
</comment>
<gene>
    <name evidence="6" type="primary">clpX</name>
    <name evidence="9" type="ORF">FC47_GL000306</name>
</gene>
<reference evidence="9 10" key="1">
    <citation type="journal article" date="2015" name="Genome Announc.">
        <title>Expanding the biotechnology potential of lactobacilli through comparative genomics of 213 strains and associated genera.</title>
        <authorList>
            <person name="Sun Z."/>
            <person name="Harris H.M."/>
            <person name="McCann A."/>
            <person name="Guo C."/>
            <person name="Argimon S."/>
            <person name="Zhang W."/>
            <person name="Yang X."/>
            <person name="Jeffery I.B."/>
            <person name="Cooney J.C."/>
            <person name="Kagawa T.F."/>
            <person name="Liu W."/>
            <person name="Song Y."/>
            <person name="Salvetti E."/>
            <person name="Wrobel A."/>
            <person name="Rasinkangas P."/>
            <person name="Parkhill J."/>
            <person name="Rea M.C."/>
            <person name="O'Sullivan O."/>
            <person name="Ritari J."/>
            <person name="Douillard F.P."/>
            <person name="Paul Ross R."/>
            <person name="Yang R."/>
            <person name="Briner A.E."/>
            <person name="Felis G.E."/>
            <person name="de Vos W.M."/>
            <person name="Barrangou R."/>
            <person name="Klaenhammer T.R."/>
            <person name="Caufield P.W."/>
            <person name="Cui Y."/>
            <person name="Zhang H."/>
            <person name="O'Toole P.W."/>
        </authorList>
    </citation>
    <scope>NUCLEOTIDE SEQUENCE [LARGE SCALE GENOMIC DNA]</scope>
    <source>
        <strain evidence="9 10">DSM 13345</strain>
    </source>
</reference>
<keyword evidence="2 6" id="KW-0547">Nucleotide-binding</keyword>
<dbReference type="FunFam" id="1.10.8.60:FF:000002">
    <property type="entry name" value="ATP-dependent Clp protease ATP-binding subunit ClpX"/>
    <property type="match status" value="1"/>
</dbReference>
<dbReference type="Gene3D" id="3.40.50.300">
    <property type="entry name" value="P-loop containing nucleotide triphosphate hydrolases"/>
    <property type="match status" value="1"/>
</dbReference>
<evidence type="ECO:0000256" key="7">
    <source>
        <dbReference type="PROSITE-ProRule" id="PRU01250"/>
    </source>
</evidence>
<accession>A0A0R1P6D5</accession>
<feature type="binding site" evidence="6">
    <location>
        <begin position="131"/>
        <end position="138"/>
    </location>
    <ligand>
        <name>ATP</name>
        <dbReference type="ChEBI" id="CHEBI:30616"/>
    </ligand>
</feature>
<keyword evidence="3 6" id="KW-0862">Zinc</keyword>
<dbReference type="PATRIC" id="fig|1423771.3.peg.315"/>
<comment type="similarity">
    <text evidence="6 7">Belongs to the ClpX chaperone family.</text>
</comment>
<sequence>MINTIILRGGRKMFEDTSGMDAVHCSFCGKSQDEVKKIVAGPGVYICNECVDLCQQIIEQELAEDHANETFRVPTPAEIVKELNDYVIGQDDAKKTLAVAVYNHYKRVNAMMTGDNNETDLQKSNIAIIGPTGSGKTYLAQSLAKILNVPFAIADATTLTEAGYVGEDVENIILKLLQAADFDVERAEKGIIYIDEIDKIAKKGENVSITRDVSGEGVQQALLKILEGTIANVPPQGGRKHPQQEFIQVDTSNILFIVGGAFDGIENIVKERLGDKTIGFGTDTGELQDVNEKNILQHVIPEDLLKFGLIPEFIGRLPVLTALQKLDEDDLVRILTEPKNALVKQYQELIRLDGSQLQFTDGALRAMAQLAIKRNTGARGLRSIIEDVMRDVMFDLPSRNDVAKVVIDKRCVESHGEPRYVLKDEKAS</sequence>
<evidence type="ECO:0000313" key="10">
    <source>
        <dbReference type="Proteomes" id="UP000050901"/>
    </source>
</evidence>
<keyword evidence="1 6" id="KW-0479">Metal-binding</keyword>
<evidence type="ECO:0000256" key="1">
    <source>
        <dbReference type="ARBA" id="ARBA00022723"/>
    </source>
</evidence>
<dbReference type="InterPro" id="IPR003593">
    <property type="entry name" value="AAA+_ATPase"/>
</dbReference>
<dbReference type="InterPro" id="IPR010603">
    <property type="entry name" value="Znf_CppX_C4"/>
</dbReference>
<dbReference type="GO" id="GO:0008270">
    <property type="term" value="F:zinc ion binding"/>
    <property type="evidence" value="ECO:0007669"/>
    <property type="project" value="UniProtKB-UniRule"/>
</dbReference>
<dbReference type="Pfam" id="PF07724">
    <property type="entry name" value="AAA_2"/>
    <property type="match status" value="1"/>
</dbReference>
<dbReference type="CDD" id="cd19497">
    <property type="entry name" value="RecA-like_ClpX"/>
    <property type="match status" value="1"/>
</dbReference>
<dbReference type="NCBIfam" id="NF003745">
    <property type="entry name" value="PRK05342.1"/>
    <property type="match status" value="1"/>
</dbReference>
<dbReference type="GO" id="GO:0051301">
    <property type="term" value="P:cell division"/>
    <property type="evidence" value="ECO:0007669"/>
    <property type="project" value="TreeGrafter"/>
</dbReference>
<evidence type="ECO:0000256" key="5">
    <source>
        <dbReference type="ARBA" id="ARBA00023186"/>
    </source>
</evidence>
<dbReference type="GO" id="GO:0008233">
    <property type="term" value="F:peptidase activity"/>
    <property type="evidence" value="ECO:0007669"/>
    <property type="project" value="UniProtKB-KW"/>
</dbReference>
<dbReference type="SMART" id="SM01086">
    <property type="entry name" value="ClpB_D2-small"/>
    <property type="match status" value="1"/>
</dbReference>
<dbReference type="Pfam" id="PF06689">
    <property type="entry name" value="zf-C4_ClpX"/>
    <property type="match status" value="1"/>
</dbReference>
<dbReference type="PANTHER" id="PTHR48102">
    <property type="entry name" value="ATP-DEPENDENT CLP PROTEASE ATP-BINDING SUBUNIT CLPX-LIKE, MITOCHONDRIAL-RELATED"/>
    <property type="match status" value="1"/>
</dbReference>
<protein>
    <recommendedName>
        <fullName evidence="6">ATP-dependent Clp protease ATP-binding subunit ClpX</fullName>
    </recommendedName>
</protein>
<evidence type="ECO:0000256" key="4">
    <source>
        <dbReference type="ARBA" id="ARBA00022840"/>
    </source>
</evidence>
<dbReference type="InterPro" id="IPR046425">
    <property type="entry name" value="ClpX_bact"/>
</dbReference>
<dbReference type="Pfam" id="PF10431">
    <property type="entry name" value="ClpB_D2-small"/>
    <property type="match status" value="1"/>
</dbReference>
<feature type="binding site" evidence="6 7">
    <location>
        <position position="28"/>
    </location>
    <ligand>
        <name>Zn(2+)</name>
        <dbReference type="ChEBI" id="CHEBI:29105"/>
    </ligand>
</feature>
<dbReference type="Proteomes" id="UP000050901">
    <property type="component" value="Unassembled WGS sequence"/>
</dbReference>
<dbReference type="NCBIfam" id="TIGR00382">
    <property type="entry name" value="clpX"/>
    <property type="match status" value="1"/>
</dbReference>